<accession>A0A067PV98</accession>
<reference evidence="3" key="1">
    <citation type="journal article" date="2014" name="Proc. Natl. Acad. Sci. U.S.A.">
        <title>Extensive sampling of basidiomycete genomes demonstrates inadequacy of the white-rot/brown-rot paradigm for wood decay fungi.</title>
        <authorList>
            <person name="Riley R."/>
            <person name="Salamov A.A."/>
            <person name="Brown D.W."/>
            <person name="Nagy L.G."/>
            <person name="Floudas D."/>
            <person name="Held B.W."/>
            <person name="Levasseur A."/>
            <person name="Lombard V."/>
            <person name="Morin E."/>
            <person name="Otillar R."/>
            <person name="Lindquist E.A."/>
            <person name="Sun H."/>
            <person name="LaButti K.M."/>
            <person name="Schmutz J."/>
            <person name="Jabbour D."/>
            <person name="Luo H."/>
            <person name="Baker S.E."/>
            <person name="Pisabarro A.G."/>
            <person name="Walton J.D."/>
            <person name="Blanchette R.A."/>
            <person name="Henrissat B."/>
            <person name="Martin F."/>
            <person name="Cullen D."/>
            <person name="Hibbett D.S."/>
            <person name="Grigoriev I.V."/>
        </authorList>
    </citation>
    <scope>NUCLEOTIDE SEQUENCE [LARGE SCALE GENOMIC DNA]</scope>
    <source>
        <strain evidence="3">MUCL 33604</strain>
    </source>
</reference>
<feature type="transmembrane region" description="Helical" evidence="1">
    <location>
        <begin position="229"/>
        <end position="248"/>
    </location>
</feature>
<organism evidence="2 3">
    <name type="scientific">Jaapia argillacea MUCL 33604</name>
    <dbReference type="NCBI Taxonomy" id="933084"/>
    <lineage>
        <taxon>Eukaryota</taxon>
        <taxon>Fungi</taxon>
        <taxon>Dikarya</taxon>
        <taxon>Basidiomycota</taxon>
        <taxon>Agaricomycotina</taxon>
        <taxon>Agaricomycetes</taxon>
        <taxon>Agaricomycetidae</taxon>
        <taxon>Jaapiales</taxon>
        <taxon>Jaapiaceae</taxon>
        <taxon>Jaapia</taxon>
    </lineage>
</organism>
<feature type="transmembrane region" description="Helical" evidence="1">
    <location>
        <begin position="269"/>
        <end position="291"/>
    </location>
</feature>
<evidence type="ECO:0000256" key="1">
    <source>
        <dbReference type="SAM" id="Phobius"/>
    </source>
</evidence>
<sequence>MNGTINGTLYPPLPTCWDTNEPCPATMDMLNFLNISSSQASYLQYYCLNPPQDSCEFGYCPNTDVAGLYVRVSTYVTNVCLALVILHSPDDVAMTFYAQILSVYSLFITTCISIADHSLTRFHGTYALITTGPPLSIALVIYALHSLCGLDTRMNEVFKKDKPRWWINRLLVLLMIPFWIGIFIYLSITANRGSLSQVACDSLDYAQALLIFMFVTPILPFAFSVRWGLIGLIPWVVLLVVWITCIILRRKDIWKDHGMFPIWQMWRKVCDNYHFVHFVTVVVFPFTYWIVTLEYGAQLQINDGVNSQATFGQVCLSLLSRLIMRRMSLPSKILAVSVAVPPFISFLTFLPRLPGWFWNLTWVRALTHHLGHSGRRTRSASVDSLGKGPVSLNQHGVDVLNHTPHEEHGIYRAELEMGPVEKEDGPLVLEHR</sequence>
<dbReference type="EMBL" id="KL197729">
    <property type="protein sequence ID" value="KDQ54256.1"/>
    <property type="molecule type" value="Genomic_DNA"/>
</dbReference>
<feature type="transmembrane region" description="Helical" evidence="1">
    <location>
        <begin position="96"/>
        <end position="114"/>
    </location>
</feature>
<dbReference type="OrthoDB" id="3234297at2759"/>
<dbReference type="HOGENOM" id="CLU_054240_0_0_1"/>
<feature type="transmembrane region" description="Helical" evidence="1">
    <location>
        <begin position="165"/>
        <end position="185"/>
    </location>
</feature>
<proteinExistence type="predicted"/>
<dbReference type="InParanoid" id="A0A067PV98"/>
<feature type="transmembrane region" description="Helical" evidence="1">
    <location>
        <begin position="126"/>
        <end position="145"/>
    </location>
</feature>
<protein>
    <submittedName>
        <fullName evidence="2">Uncharacterized protein</fullName>
    </submittedName>
</protein>
<dbReference type="AlphaFoldDB" id="A0A067PV98"/>
<keyword evidence="1" id="KW-0812">Transmembrane</keyword>
<dbReference type="Proteomes" id="UP000027265">
    <property type="component" value="Unassembled WGS sequence"/>
</dbReference>
<keyword evidence="1" id="KW-0472">Membrane</keyword>
<keyword evidence="1" id="KW-1133">Transmembrane helix</keyword>
<evidence type="ECO:0000313" key="3">
    <source>
        <dbReference type="Proteomes" id="UP000027265"/>
    </source>
</evidence>
<gene>
    <name evidence="2" type="ORF">JAAARDRAFT_196633</name>
</gene>
<keyword evidence="3" id="KW-1185">Reference proteome</keyword>
<name>A0A067PV98_9AGAM</name>
<evidence type="ECO:0000313" key="2">
    <source>
        <dbReference type="EMBL" id="KDQ54256.1"/>
    </source>
</evidence>
<feature type="transmembrane region" description="Helical" evidence="1">
    <location>
        <begin position="333"/>
        <end position="350"/>
    </location>
</feature>
<feature type="transmembrane region" description="Helical" evidence="1">
    <location>
        <begin position="205"/>
        <end position="223"/>
    </location>
</feature>